<dbReference type="PANTHER" id="PTHR48006">
    <property type="entry name" value="LEUCINE-RICH REPEAT-CONTAINING PROTEIN DDB_G0281931-RELATED"/>
    <property type="match status" value="1"/>
</dbReference>
<dbReference type="SUPFAM" id="SSF52058">
    <property type="entry name" value="L domain-like"/>
    <property type="match status" value="1"/>
</dbReference>
<evidence type="ECO:0008006" key="4">
    <source>
        <dbReference type="Google" id="ProtNLM"/>
    </source>
</evidence>
<dbReference type="GO" id="GO:0016020">
    <property type="term" value="C:membrane"/>
    <property type="evidence" value="ECO:0007669"/>
    <property type="project" value="UniProtKB-SubCell"/>
</dbReference>
<protein>
    <recommendedName>
        <fullName evidence="4">Leucine-rich repeat-containing N-terminal plant-type domain-containing protein</fullName>
    </recommendedName>
</protein>
<reference evidence="2" key="2">
    <citation type="journal article" date="2023" name="Plants (Basel)">
        <title>Annotation of the Turnera subulata (Passifloraceae) Draft Genome Reveals the S-Locus Evolved after the Divergence of Turneroideae from Passifloroideae in a Stepwise Manner.</title>
        <authorList>
            <person name="Henning P.M."/>
            <person name="Roalson E.H."/>
            <person name="Mir W."/>
            <person name="McCubbin A.G."/>
            <person name="Shore J.S."/>
        </authorList>
    </citation>
    <scope>NUCLEOTIDE SEQUENCE</scope>
    <source>
        <strain evidence="2">F60SS</strain>
    </source>
</reference>
<dbReference type="PANTHER" id="PTHR48006:SF68">
    <property type="entry name" value="PROTEIN KINASE DOMAIN-CONTAINING PROTEIN"/>
    <property type="match status" value="1"/>
</dbReference>
<proteinExistence type="predicted"/>
<dbReference type="Gene3D" id="3.80.10.10">
    <property type="entry name" value="Ribonuclease Inhibitor"/>
    <property type="match status" value="1"/>
</dbReference>
<evidence type="ECO:0000313" key="2">
    <source>
        <dbReference type="EMBL" id="KAJ4846110.1"/>
    </source>
</evidence>
<accession>A0A9Q0GBR2</accession>
<dbReference type="InterPro" id="IPR001611">
    <property type="entry name" value="Leu-rich_rpt"/>
</dbReference>
<keyword evidence="3" id="KW-1185">Reference proteome</keyword>
<dbReference type="InterPro" id="IPR032675">
    <property type="entry name" value="LRR_dom_sf"/>
</dbReference>
<dbReference type="InterPro" id="IPR051824">
    <property type="entry name" value="LRR_Rcpt-Like_S/T_Kinase"/>
</dbReference>
<gene>
    <name evidence="2" type="ORF">Tsubulata_015364</name>
</gene>
<comment type="subcellular location">
    <subcellularLocation>
        <location evidence="1">Membrane</location>
        <topology evidence="1">Single-pass type I membrane protein</topology>
    </subcellularLocation>
</comment>
<dbReference type="FunFam" id="3.80.10.10:FF:000452">
    <property type="entry name" value="Probable LRR receptor-like serine/threonine-protein kinase RFK1"/>
    <property type="match status" value="1"/>
</dbReference>
<dbReference type="Pfam" id="PF00560">
    <property type="entry name" value="LRR_1"/>
    <property type="match status" value="3"/>
</dbReference>
<evidence type="ECO:0000313" key="3">
    <source>
        <dbReference type="Proteomes" id="UP001141552"/>
    </source>
</evidence>
<sequence length="231" mass="24858">MGAAAADLATTGKLLLLLLPSTICFITLILSFAGLGFAATTSSSKLNPQEVKALMSIGKRLGKKDWDFGKDPCSGEGNWNATYSKERMKGFESSVTCDCSFLHNSSCHVVAIALKGQNLSGPVPSEFAKLRYLKILDLSRNCLNGSIPSQWATMRLQDLSFMGNRLSGAFPQVLTNITTLRNLSIEGNQFSGPIPPEIAKLINLEKLVLSSNAFTGQLPAELGKLINLTDM</sequence>
<dbReference type="OrthoDB" id="1893746at2759"/>
<dbReference type="Proteomes" id="UP001141552">
    <property type="component" value="Unassembled WGS sequence"/>
</dbReference>
<dbReference type="EMBL" id="JAKUCV010001509">
    <property type="protein sequence ID" value="KAJ4846110.1"/>
    <property type="molecule type" value="Genomic_DNA"/>
</dbReference>
<name>A0A9Q0GBR2_9ROSI</name>
<reference evidence="2" key="1">
    <citation type="submission" date="2022-02" db="EMBL/GenBank/DDBJ databases">
        <authorList>
            <person name="Henning P.M."/>
            <person name="McCubbin A.G."/>
            <person name="Shore J.S."/>
        </authorList>
    </citation>
    <scope>NUCLEOTIDE SEQUENCE</scope>
    <source>
        <strain evidence="2">F60SS</strain>
        <tissue evidence="2">Leaves</tissue>
    </source>
</reference>
<organism evidence="2 3">
    <name type="scientific">Turnera subulata</name>
    <dbReference type="NCBI Taxonomy" id="218843"/>
    <lineage>
        <taxon>Eukaryota</taxon>
        <taxon>Viridiplantae</taxon>
        <taxon>Streptophyta</taxon>
        <taxon>Embryophyta</taxon>
        <taxon>Tracheophyta</taxon>
        <taxon>Spermatophyta</taxon>
        <taxon>Magnoliopsida</taxon>
        <taxon>eudicotyledons</taxon>
        <taxon>Gunneridae</taxon>
        <taxon>Pentapetalae</taxon>
        <taxon>rosids</taxon>
        <taxon>fabids</taxon>
        <taxon>Malpighiales</taxon>
        <taxon>Passifloraceae</taxon>
        <taxon>Turnera</taxon>
    </lineage>
</organism>
<comment type="caution">
    <text evidence="2">The sequence shown here is derived from an EMBL/GenBank/DDBJ whole genome shotgun (WGS) entry which is preliminary data.</text>
</comment>
<dbReference type="AlphaFoldDB" id="A0A9Q0GBR2"/>
<evidence type="ECO:0000256" key="1">
    <source>
        <dbReference type="ARBA" id="ARBA00004479"/>
    </source>
</evidence>